<protein>
    <submittedName>
        <fullName evidence="6">Aspartate carbamoyltransferase regulatory subunit</fullName>
    </submittedName>
</protein>
<keyword evidence="6" id="KW-0808">Transferase</keyword>
<dbReference type="EMBL" id="FPBT01000003">
    <property type="protein sequence ID" value="SFU37288.1"/>
    <property type="molecule type" value="Genomic_DNA"/>
</dbReference>
<dbReference type="Gene3D" id="2.30.30.20">
    <property type="entry name" value="Aspartate carbamoyltransferase regulatory subunit, C-terminal domain"/>
    <property type="match status" value="1"/>
</dbReference>
<dbReference type="NCBIfam" id="NF002063">
    <property type="entry name" value="PRK00893.1-3"/>
    <property type="match status" value="1"/>
</dbReference>
<gene>
    <name evidence="6" type="ORF">SAMN05216508_1036</name>
</gene>
<keyword evidence="1" id="KW-0479">Metal-binding</keyword>
<reference evidence="6 7" key="1">
    <citation type="submission" date="2016-10" db="EMBL/GenBank/DDBJ databases">
        <authorList>
            <person name="de Groot N.N."/>
        </authorList>
    </citation>
    <scope>NUCLEOTIDE SEQUENCE [LARGE SCALE GENOMIC DNA]</scope>
    <source>
        <strain evidence="6 7">KHGC13</strain>
    </source>
</reference>
<evidence type="ECO:0000259" key="5">
    <source>
        <dbReference type="Pfam" id="PF02748"/>
    </source>
</evidence>
<feature type="domain" description="Aspartate carbamoyltransferase regulatory subunit N-terminal" evidence="4">
    <location>
        <begin position="2"/>
        <end position="89"/>
    </location>
</feature>
<dbReference type="GO" id="GO:0046872">
    <property type="term" value="F:metal ion binding"/>
    <property type="evidence" value="ECO:0007669"/>
    <property type="project" value="UniProtKB-KW"/>
</dbReference>
<organism evidence="6 7">
    <name type="scientific">Eubacterium pyruvativorans</name>
    <dbReference type="NCBI Taxonomy" id="155865"/>
    <lineage>
        <taxon>Bacteria</taxon>
        <taxon>Bacillati</taxon>
        <taxon>Bacillota</taxon>
        <taxon>Clostridia</taxon>
        <taxon>Eubacteriales</taxon>
        <taxon>Eubacteriaceae</taxon>
        <taxon>Eubacterium</taxon>
    </lineage>
</organism>
<evidence type="ECO:0000256" key="2">
    <source>
        <dbReference type="ARBA" id="ARBA00022833"/>
    </source>
</evidence>
<evidence type="ECO:0000313" key="6">
    <source>
        <dbReference type="EMBL" id="SFU37288.1"/>
    </source>
</evidence>
<dbReference type="Proteomes" id="UP000198817">
    <property type="component" value="Unassembled WGS sequence"/>
</dbReference>
<dbReference type="PANTHER" id="PTHR35805">
    <property type="entry name" value="ASPARTATE CARBAMOYLTRANSFERASE REGULATORY CHAIN"/>
    <property type="match status" value="1"/>
</dbReference>
<dbReference type="GO" id="GO:0009347">
    <property type="term" value="C:aspartate carbamoyltransferase complex"/>
    <property type="evidence" value="ECO:0007669"/>
    <property type="project" value="InterPro"/>
</dbReference>
<accession>A0A1I7FMD6</accession>
<dbReference type="STRING" id="155865.SAMN05216515_1036"/>
<dbReference type="InterPro" id="IPR020545">
    <property type="entry name" value="Asp_carbamoyltransf_reg_N"/>
</dbReference>
<dbReference type="SUPFAM" id="SSF57825">
    <property type="entry name" value="Aspartate carbamoyltransferase, Regulatory-chain, C-terminal domain"/>
    <property type="match status" value="1"/>
</dbReference>
<dbReference type="GO" id="GO:0016740">
    <property type="term" value="F:transferase activity"/>
    <property type="evidence" value="ECO:0007669"/>
    <property type="project" value="UniProtKB-KW"/>
</dbReference>
<dbReference type="InterPro" id="IPR020542">
    <property type="entry name" value="Asp_carbamoyltrfase_reg_C"/>
</dbReference>
<dbReference type="Pfam" id="PF02748">
    <property type="entry name" value="PyrI_C"/>
    <property type="match status" value="1"/>
</dbReference>
<dbReference type="InterPro" id="IPR036792">
    <property type="entry name" value="Asp_carbatrfase_reg_C_sf"/>
</dbReference>
<evidence type="ECO:0000259" key="4">
    <source>
        <dbReference type="Pfam" id="PF01948"/>
    </source>
</evidence>
<dbReference type="SUPFAM" id="SSF54893">
    <property type="entry name" value="Aspartate carbamoyltransferase, Regulatory-chain, N-terminal domain"/>
    <property type="match status" value="1"/>
</dbReference>
<dbReference type="GO" id="GO:0006221">
    <property type="term" value="P:pyrimidine nucleotide biosynthetic process"/>
    <property type="evidence" value="ECO:0007669"/>
    <property type="project" value="UniProtKB-KW"/>
</dbReference>
<sequence length="140" mass="15842">MNIDGLSNGIVLDHIKAGKGMKIYELLGLDKLTCTVAIIQNATSSKLGRKDIIKIDSIIDLDLDVLGYVDSNVTIDIIRDGKVAEKQRCSLPERLTNVIRCHNPRCITTAEPSLPQEFRLVNRDQRIYRCCYCDTEYKEK</sequence>
<dbReference type="AlphaFoldDB" id="A0A1I7FMD6"/>
<evidence type="ECO:0000256" key="1">
    <source>
        <dbReference type="ARBA" id="ARBA00022723"/>
    </source>
</evidence>
<keyword evidence="7" id="KW-1185">Reference proteome</keyword>
<keyword evidence="2" id="KW-0862">Zinc</keyword>
<evidence type="ECO:0000256" key="3">
    <source>
        <dbReference type="ARBA" id="ARBA00022975"/>
    </source>
</evidence>
<keyword evidence="3" id="KW-0665">Pyrimidine biosynthesis</keyword>
<name>A0A1I7FMD6_9FIRM</name>
<feature type="domain" description="Aspartate carbamoyltransferase regulatory subunit C-terminal" evidence="5">
    <location>
        <begin position="95"/>
        <end position="139"/>
    </location>
</feature>
<dbReference type="InterPro" id="IPR036793">
    <property type="entry name" value="Asp_carbatrfase_reg_N_sf"/>
</dbReference>
<dbReference type="OrthoDB" id="5599321at2"/>
<dbReference type="PANTHER" id="PTHR35805:SF1">
    <property type="entry name" value="ASPARTATE CARBAMOYLTRANSFERASE REGULATORY CHAIN"/>
    <property type="match status" value="1"/>
</dbReference>
<dbReference type="GO" id="GO:0006207">
    <property type="term" value="P:'de novo' pyrimidine nucleobase biosynthetic process"/>
    <property type="evidence" value="ECO:0007669"/>
    <property type="project" value="InterPro"/>
</dbReference>
<proteinExistence type="predicted"/>
<evidence type="ECO:0000313" key="7">
    <source>
        <dbReference type="Proteomes" id="UP000198817"/>
    </source>
</evidence>
<dbReference type="Gene3D" id="3.30.70.140">
    <property type="entry name" value="Aspartate carbamoyltransferase regulatory subunit, N-terminal domain"/>
    <property type="match status" value="1"/>
</dbReference>
<dbReference type="InterPro" id="IPR002801">
    <property type="entry name" value="Asp_carbamoylTrfase_reg"/>
</dbReference>
<dbReference type="Pfam" id="PF01948">
    <property type="entry name" value="PyrI"/>
    <property type="match status" value="1"/>
</dbReference>